<gene>
    <name evidence="1" type="ORF">OSB1V03_LOCUS10042</name>
</gene>
<protein>
    <submittedName>
        <fullName evidence="1">Uncharacterized protein</fullName>
    </submittedName>
</protein>
<feature type="non-terminal residue" evidence="1">
    <location>
        <position position="1"/>
    </location>
</feature>
<dbReference type="Proteomes" id="UP000759131">
    <property type="component" value="Unassembled WGS sequence"/>
</dbReference>
<name>A0A7R9KWI1_9ACAR</name>
<accession>A0A7R9KWI1</accession>
<dbReference type="EMBL" id="CAJPIZ010007090">
    <property type="protein sequence ID" value="CAG2110057.1"/>
    <property type="molecule type" value="Genomic_DNA"/>
</dbReference>
<dbReference type="OrthoDB" id="6502854at2759"/>
<dbReference type="AlphaFoldDB" id="A0A7R9KWI1"/>
<organism evidence="1">
    <name type="scientific">Medioppia subpectinata</name>
    <dbReference type="NCBI Taxonomy" id="1979941"/>
    <lineage>
        <taxon>Eukaryota</taxon>
        <taxon>Metazoa</taxon>
        <taxon>Ecdysozoa</taxon>
        <taxon>Arthropoda</taxon>
        <taxon>Chelicerata</taxon>
        <taxon>Arachnida</taxon>
        <taxon>Acari</taxon>
        <taxon>Acariformes</taxon>
        <taxon>Sarcoptiformes</taxon>
        <taxon>Oribatida</taxon>
        <taxon>Brachypylina</taxon>
        <taxon>Oppioidea</taxon>
        <taxon>Oppiidae</taxon>
        <taxon>Medioppia</taxon>
    </lineage>
</organism>
<evidence type="ECO:0000313" key="1">
    <source>
        <dbReference type="EMBL" id="CAD7629627.1"/>
    </source>
</evidence>
<evidence type="ECO:0000313" key="2">
    <source>
        <dbReference type="Proteomes" id="UP000759131"/>
    </source>
</evidence>
<reference evidence="1" key="1">
    <citation type="submission" date="2020-11" db="EMBL/GenBank/DDBJ databases">
        <authorList>
            <person name="Tran Van P."/>
        </authorList>
    </citation>
    <scope>NUCLEOTIDE SEQUENCE</scope>
</reference>
<proteinExistence type="predicted"/>
<keyword evidence="2" id="KW-1185">Reference proteome</keyword>
<dbReference type="EMBL" id="OC861665">
    <property type="protein sequence ID" value="CAD7629627.1"/>
    <property type="molecule type" value="Genomic_DNA"/>
</dbReference>
<sequence length="166" mass="19512">MCPMPFKHYNEIIVDAELKAGAMIEISRKDHKHWVMCESVSRGTGIVRCYHVEPNQDQSLAWIKHETLRHILRKGRAREGSDSKPVYDLCRVNNQKIEAQRRQLTEVDLKLIFDTLWALRDKMVNYSPGEYNCEWYCTQWKYGTGWSTNTMVETDNIHVNIIRVAI</sequence>
<dbReference type="Gene3D" id="3.90.1720.10">
    <property type="entry name" value="endopeptidase domain like (from Nostoc punctiforme)"/>
    <property type="match status" value="1"/>
</dbReference>